<dbReference type="GO" id="GO:0044284">
    <property type="term" value="C:mitochondrial crista junction"/>
    <property type="evidence" value="ECO:0007669"/>
    <property type="project" value="InterPro"/>
</dbReference>
<dbReference type="Pfam" id="PF17050">
    <property type="entry name" value="AIM5"/>
    <property type="match status" value="1"/>
</dbReference>
<evidence type="ECO:0000313" key="14">
    <source>
        <dbReference type="Proteomes" id="UP000094455"/>
    </source>
</evidence>
<comment type="subcellular location">
    <subcellularLocation>
        <location evidence="2">Membrane</location>
    </subcellularLocation>
    <subcellularLocation>
        <location evidence="11">Mitochondrion inner membrane</location>
        <topology evidence="11">Single-pass membrane protein</topology>
    </subcellularLocation>
</comment>
<evidence type="ECO:0000256" key="2">
    <source>
        <dbReference type="ARBA" id="ARBA00004370"/>
    </source>
</evidence>
<dbReference type="InterPro" id="IPR031463">
    <property type="entry name" value="Mic12"/>
</dbReference>
<dbReference type="GO" id="GO:0042407">
    <property type="term" value="P:cristae formation"/>
    <property type="evidence" value="ECO:0007669"/>
    <property type="project" value="InterPro"/>
</dbReference>
<name>A0A1E3NK28_9ASCO</name>
<gene>
    <name evidence="13" type="ORF">PICMEDRAFT_72539</name>
</gene>
<sequence>MAGITHGVLTGVLVTSGLAYLTARQFENNAGTIKREIGQCIDIAEHKQEAVPHVSNVRTYYSSSVVEGAKDLWNEEVIGAVNWWYGLKVGSRLMAAISDAFK</sequence>
<evidence type="ECO:0000256" key="1">
    <source>
        <dbReference type="ARBA" id="ARBA00002689"/>
    </source>
</evidence>
<evidence type="ECO:0000256" key="3">
    <source>
        <dbReference type="ARBA" id="ARBA00009188"/>
    </source>
</evidence>
<feature type="signal peptide" evidence="12">
    <location>
        <begin position="1"/>
        <end position="19"/>
    </location>
</feature>
<evidence type="ECO:0000256" key="5">
    <source>
        <dbReference type="ARBA" id="ARBA00022692"/>
    </source>
</evidence>
<dbReference type="AlphaFoldDB" id="A0A1E3NK28"/>
<keyword evidence="5" id="KW-0812">Transmembrane</keyword>
<organism evidence="13 14">
    <name type="scientific">Pichia membranifaciens NRRL Y-2026</name>
    <dbReference type="NCBI Taxonomy" id="763406"/>
    <lineage>
        <taxon>Eukaryota</taxon>
        <taxon>Fungi</taxon>
        <taxon>Dikarya</taxon>
        <taxon>Ascomycota</taxon>
        <taxon>Saccharomycotina</taxon>
        <taxon>Pichiomycetes</taxon>
        <taxon>Pichiales</taxon>
        <taxon>Pichiaceae</taxon>
        <taxon>Pichia</taxon>
    </lineage>
</organism>
<keyword evidence="11" id="KW-0999">Mitochondrion inner membrane</keyword>
<keyword evidence="8" id="KW-0472">Membrane</keyword>
<dbReference type="EMBL" id="KV454003">
    <property type="protein sequence ID" value="ODQ46470.1"/>
    <property type="molecule type" value="Genomic_DNA"/>
</dbReference>
<accession>A0A1E3NK28</accession>
<evidence type="ECO:0000256" key="7">
    <source>
        <dbReference type="ARBA" id="ARBA00023128"/>
    </source>
</evidence>
<evidence type="ECO:0000256" key="8">
    <source>
        <dbReference type="ARBA" id="ARBA00023136"/>
    </source>
</evidence>
<keyword evidence="12" id="KW-0732">Signal</keyword>
<evidence type="ECO:0000256" key="4">
    <source>
        <dbReference type="ARBA" id="ARBA00018170"/>
    </source>
</evidence>
<dbReference type="OrthoDB" id="4037694at2759"/>
<comment type="subunit">
    <text evidence="11">Component of the mitochondrial contact site and cristae organizing system (MICOS) complex.</text>
</comment>
<dbReference type="GO" id="GO:0061617">
    <property type="term" value="C:MICOS complex"/>
    <property type="evidence" value="ECO:0007669"/>
    <property type="project" value="UniProtKB-UniRule"/>
</dbReference>
<reference evidence="13 14" key="1">
    <citation type="journal article" date="2016" name="Proc. Natl. Acad. Sci. U.S.A.">
        <title>Comparative genomics of biotechnologically important yeasts.</title>
        <authorList>
            <person name="Riley R."/>
            <person name="Haridas S."/>
            <person name="Wolfe K.H."/>
            <person name="Lopes M.R."/>
            <person name="Hittinger C.T."/>
            <person name="Goeker M."/>
            <person name="Salamov A.A."/>
            <person name="Wisecaver J.H."/>
            <person name="Long T.M."/>
            <person name="Calvey C.H."/>
            <person name="Aerts A.L."/>
            <person name="Barry K.W."/>
            <person name="Choi C."/>
            <person name="Clum A."/>
            <person name="Coughlan A.Y."/>
            <person name="Deshpande S."/>
            <person name="Douglass A.P."/>
            <person name="Hanson S.J."/>
            <person name="Klenk H.-P."/>
            <person name="LaButti K.M."/>
            <person name="Lapidus A."/>
            <person name="Lindquist E.A."/>
            <person name="Lipzen A.M."/>
            <person name="Meier-Kolthoff J.P."/>
            <person name="Ohm R.A."/>
            <person name="Otillar R.P."/>
            <person name="Pangilinan J.L."/>
            <person name="Peng Y."/>
            <person name="Rokas A."/>
            <person name="Rosa C.A."/>
            <person name="Scheuner C."/>
            <person name="Sibirny A.A."/>
            <person name="Slot J.C."/>
            <person name="Stielow J.B."/>
            <person name="Sun H."/>
            <person name="Kurtzman C.P."/>
            <person name="Blackwell M."/>
            <person name="Grigoriev I.V."/>
            <person name="Jeffries T.W."/>
        </authorList>
    </citation>
    <scope>NUCLEOTIDE SEQUENCE [LARGE SCALE GENOMIC DNA]</scope>
    <source>
        <strain evidence="13 14">NRRL Y-2026</strain>
    </source>
</reference>
<evidence type="ECO:0000256" key="12">
    <source>
        <dbReference type="SAM" id="SignalP"/>
    </source>
</evidence>
<dbReference type="GeneID" id="30180915"/>
<feature type="chain" id="PRO_5009133408" description="MICOS complex subunit MIC12" evidence="12">
    <location>
        <begin position="20"/>
        <end position="102"/>
    </location>
</feature>
<keyword evidence="6" id="KW-1133">Transmembrane helix</keyword>
<dbReference type="RefSeq" id="XP_019017583.1">
    <property type="nucleotide sequence ID" value="XM_019164228.1"/>
</dbReference>
<evidence type="ECO:0000256" key="6">
    <source>
        <dbReference type="ARBA" id="ARBA00022989"/>
    </source>
</evidence>
<keyword evidence="14" id="KW-1185">Reference proteome</keyword>
<evidence type="ECO:0000256" key="10">
    <source>
        <dbReference type="ARBA" id="ARBA00032985"/>
    </source>
</evidence>
<evidence type="ECO:0000256" key="9">
    <source>
        <dbReference type="ARBA" id="ARBA00032159"/>
    </source>
</evidence>
<proteinExistence type="inferred from homology"/>
<evidence type="ECO:0000256" key="11">
    <source>
        <dbReference type="RuleBase" id="RU363010"/>
    </source>
</evidence>
<comment type="function">
    <text evidence="1 11">Component of the MICOS complex, a large protein complex of the mitochondrial inner membrane that plays crucial roles in the maintenance of crista junctions, inner membrane architecture, and formation of contact sites to the outer membrane.</text>
</comment>
<keyword evidence="7 11" id="KW-0496">Mitochondrion</keyword>
<protein>
    <recommendedName>
        <fullName evidence="4 11">MICOS complex subunit MIC12</fullName>
    </recommendedName>
    <alternativeName>
        <fullName evidence="10 11">Altered inheritance of mitochondria protein 5, mitochondrial</fullName>
    </alternativeName>
    <alternativeName>
        <fullName evidence="9 11">Found in mitochondrial proteome protein 51</fullName>
    </alternativeName>
</protein>
<comment type="similarity">
    <text evidence="3 11">Belongs to the MICOS complex subunit Mic12 family.</text>
</comment>
<evidence type="ECO:0000313" key="13">
    <source>
        <dbReference type="EMBL" id="ODQ46470.1"/>
    </source>
</evidence>
<dbReference type="Proteomes" id="UP000094455">
    <property type="component" value="Unassembled WGS sequence"/>
</dbReference>